<dbReference type="Gene3D" id="1.10.150.260">
    <property type="entry name" value="YozE SAM-like"/>
    <property type="match status" value="1"/>
</dbReference>
<evidence type="ECO:0000259" key="1">
    <source>
        <dbReference type="Pfam" id="PF06855"/>
    </source>
</evidence>
<dbReference type="AlphaFoldDB" id="A0A1X0TWZ3"/>
<dbReference type="Proteomes" id="UP000197058">
    <property type="component" value="Chromosome"/>
</dbReference>
<name>A0A1X0TWZ3_MAMSC</name>
<dbReference type="GeneID" id="48592873"/>
<dbReference type="KEGG" id="sscu:CEP64_06205"/>
<dbReference type="SUPFAM" id="SSF140652">
    <property type="entry name" value="YozE-like"/>
    <property type="match status" value="1"/>
</dbReference>
<dbReference type="EMBL" id="CP069389">
    <property type="protein sequence ID" value="QRN89970.1"/>
    <property type="molecule type" value="Genomic_DNA"/>
</dbReference>
<proteinExistence type="predicted"/>
<evidence type="ECO:0000313" key="7">
    <source>
        <dbReference type="Proteomes" id="UP000197058"/>
    </source>
</evidence>
<evidence type="ECO:0000313" key="2">
    <source>
        <dbReference type="EMBL" id="ASE34184.1"/>
    </source>
</evidence>
<accession>A0A657XKG1</accession>
<dbReference type="NCBIfam" id="NF010193">
    <property type="entry name" value="PRK13672.1"/>
    <property type="match status" value="1"/>
</dbReference>
<accession>A0A1X0TWZ3</accession>
<dbReference type="EMBL" id="JAPNQM010000001">
    <property type="protein sequence ID" value="MDL0115606.1"/>
    <property type="molecule type" value="Genomic_DNA"/>
</dbReference>
<sequence length="73" mass="8834">MKQYSFYQYALTKRSEKSEVGKLADLIFQDLSFPKFTNDYHTLSDYLETEAMFTQPMSVFDDLFESYEEWLKF</sequence>
<gene>
    <name evidence="6" type="ORF">CD117_11030</name>
    <name evidence="2" type="ORF">CEP64_06205</name>
    <name evidence="5" type="ORF">JRU67_07775</name>
    <name evidence="3" type="ORF">NQ032_11895</name>
    <name evidence="4" type="ORF">OWO77_01365</name>
</gene>
<dbReference type="RefSeq" id="WP_025906287.1">
    <property type="nucleotide sequence ID" value="NZ_CAJVGN010000001.1"/>
</dbReference>
<evidence type="ECO:0000313" key="9">
    <source>
        <dbReference type="Proteomes" id="UP001176210"/>
    </source>
</evidence>
<dbReference type="Pfam" id="PF06855">
    <property type="entry name" value="YozE_SAM_like"/>
    <property type="match status" value="1"/>
</dbReference>
<organism evidence="6 8">
    <name type="scientific">Mammaliicoccus sciuri</name>
    <name type="common">Staphylococcus sciuri</name>
    <dbReference type="NCBI Taxonomy" id="1296"/>
    <lineage>
        <taxon>Bacteria</taxon>
        <taxon>Bacillati</taxon>
        <taxon>Bacillota</taxon>
        <taxon>Bacilli</taxon>
        <taxon>Bacillales</taxon>
        <taxon>Staphylococcaceae</taxon>
        <taxon>Mammaliicoccus</taxon>
    </lineage>
</organism>
<dbReference type="Proteomes" id="UP000640299">
    <property type="component" value="Chromosome"/>
</dbReference>
<dbReference type="eggNOG" id="COG4479">
    <property type="taxonomic scope" value="Bacteria"/>
</dbReference>
<dbReference type="Proteomes" id="UP000274792">
    <property type="component" value="Unassembled WGS sequence"/>
</dbReference>
<reference evidence="5" key="4">
    <citation type="submission" date="2021-02" db="EMBL/GenBank/DDBJ databases">
        <title>cfr and optrA-positive Staphylococcus spp.</title>
        <authorList>
            <person name="Chen L."/>
        </authorList>
    </citation>
    <scope>NUCLEOTIDE SEQUENCE</scope>
    <source>
        <strain evidence="5">GDQ20D70P</strain>
    </source>
</reference>
<dbReference type="EMBL" id="CP022046">
    <property type="protein sequence ID" value="ASE34184.1"/>
    <property type="molecule type" value="Genomic_DNA"/>
</dbReference>
<protein>
    <submittedName>
        <fullName evidence="6">YozE family protein</fullName>
    </submittedName>
</protein>
<evidence type="ECO:0000313" key="5">
    <source>
        <dbReference type="EMBL" id="QRN89970.1"/>
    </source>
</evidence>
<dbReference type="Proteomes" id="UP001204068">
    <property type="component" value="Unassembled WGS sequence"/>
</dbReference>
<reference evidence="3" key="5">
    <citation type="submission" date="2022-07" db="EMBL/GenBank/DDBJ databases">
        <title>Bacterial species isolated from the porcine tonsil microbiota.</title>
        <authorList>
            <person name="Oliveira I.M.F."/>
        </authorList>
    </citation>
    <scope>NUCLEOTIDE SEQUENCE</scope>
    <source>
        <strain evidence="3">8QC2O2</strain>
    </source>
</reference>
<dbReference type="EMBL" id="JANILD010000005">
    <property type="protein sequence ID" value="MCQ9304305.1"/>
    <property type="molecule type" value="Genomic_DNA"/>
</dbReference>
<reference evidence="6 8" key="3">
    <citation type="submission" date="2018-10" db="EMBL/GenBank/DDBJ databases">
        <title>A collection Staphylococci species genome sequencing.</title>
        <authorList>
            <person name="Cole K."/>
        </authorList>
    </citation>
    <scope>NUCLEOTIDE SEQUENCE [LARGE SCALE GENOMIC DNA]</scope>
    <source>
        <strain evidence="6">CCUG 37923</strain>
        <strain evidence="8">NCTC 12218</strain>
    </source>
</reference>
<reference evidence="7" key="1">
    <citation type="submission" date="2017-06" db="EMBL/GenBank/DDBJ databases">
        <title>FDA dAtabase for Regulatory Grade micrObial Sequences (FDA-ARGOS): Supporting development and validation of Infectious Disease Dx tests.</title>
        <authorList>
            <person name="Campos J."/>
            <person name="Goldberg B."/>
            <person name="Tallon L."/>
            <person name="Sadzewicz L."/>
            <person name="Sengamalay N."/>
            <person name="Ott S."/>
            <person name="Godinez A."/>
            <person name="Nagaraj S."/>
            <person name="Vavikolanu K."/>
            <person name="Vyas G."/>
            <person name="Nadendla S."/>
            <person name="Aluvathingal J."/>
            <person name="Geyer C."/>
            <person name="Nandy P."/>
            <person name="Hobson J."/>
            <person name="Sichtig H."/>
        </authorList>
    </citation>
    <scope>NUCLEOTIDE SEQUENCE [LARGE SCALE GENOMIC DNA]</scope>
    <source>
        <strain evidence="7">FDAARGOS_285</strain>
    </source>
</reference>
<evidence type="ECO:0000313" key="3">
    <source>
        <dbReference type="EMBL" id="MCQ9304305.1"/>
    </source>
</evidence>
<evidence type="ECO:0000313" key="4">
    <source>
        <dbReference type="EMBL" id="MDL0115606.1"/>
    </source>
</evidence>
<evidence type="ECO:0000313" key="6">
    <source>
        <dbReference type="EMBL" id="RTX71701.1"/>
    </source>
</evidence>
<dbReference type="InterPro" id="IPR036806">
    <property type="entry name" value="YozE_SAM-like_sf"/>
</dbReference>
<dbReference type="InterPro" id="IPR023089">
    <property type="entry name" value="YozE_SAM-like"/>
</dbReference>
<evidence type="ECO:0000313" key="8">
    <source>
        <dbReference type="Proteomes" id="UP000274792"/>
    </source>
</evidence>
<reference evidence="2" key="2">
    <citation type="submission" date="2017-12" db="EMBL/GenBank/DDBJ databases">
        <title>FDA dAtabase for Regulatory Grade micrObial Sequences (FDA-ARGOS): Supporting development and validation of Infectious Disease Dx tests.</title>
        <authorList>
            <person name="Campos J."/>
            <person name="Goldberg B."/>
            <person name="Tallon L."/>
            <person name="Sadzewicz L."/>
            <person name="Sengamalay N."/>
            <person name="Ott S."/>
            <person name="Godinez A."/>
            <person name="Nagaraj S."/>
            <person name="Vavikolanu K."/>
            <person name="Vyas G."/>
            <person name="Nadendla S."/>
            <person name="Aluvathingal J."/>
            <person name="Geyer C."/>
            <person name="Nandy P."/>
            <person name="Hobson J."/>
            <person name="Sichtig H."/>
        </authorList>
    </citation>
    <scope>NUCLEOTIDE SEQUENCE</scope>
    <source>
        <strain evidence="2">FDAARGOS_285</strain>
    </source>
</reference>
<reference evidence="4" key="7">
    <citation type="journal article" date="2023" name="Vet. Microbiol.">
        <title>Emergence of livestock-associated Mammaliicoccus sciuri ST71 co-harbouring mecA and mecC genes in Brazil.</title>
        <authorList>
            <person name="de Moura G.S."/>
            <person name="de Carvalho E."/>
            <person name="Ramos Sanchez E.M."/>
            <person name="Sellera F.P."/>
            <person name="Marques M.F.S."/>
            <person name="Heinemann M.B."/>
            <person name="De Vliegher S."/>
            <person name="Souza F.N."/>
            <person name="Mota R.A."/>
        </authorList>
    </citation>
    <scope>NUCLEOTIDE SEQUENCE</scope>
    <source>
        <strain evidence="4">BR656</strain>
    </source>
</reference>
<feature type="domain" description="YozE SAM-like" evidence="1">
    <location>
        <begin position="5"/>
        <end position="69"/>
    </location>
</feature>
<reference evidence="4" key="6">
    <citation type="submission" date="2022-09" db="EMBL/GenBank/DDBJ databases">
        <authorList>
            <person name="De Moura G.S."/>
            <person name="Carvalho E."/>
            <person name="Ramos Sanchez E.M."/>
            <person name="Sellera F.P."/>
            <person name="Marques M.F.S."/>
            <person name="Heinemann M.B."/>
            <person name="De Vliegher S."/>
            <person name="Souza F.N."/>
            <person name="Mota R.A."/>
        </authorList>
    </citation>
    <scope>NUCLEOTIDE SEQUENCE</scope>
    <source>
        <strain evidence="4">BR656</strain>
    </source>
</reference>
<keyword evidence="9" id="KW-1185">Reference proteome</keyword>
<dbReference type="EMBL" id="RXWV01000059">
    <property type="protein sequence ID" value="RTX71701.1"/>
    <property type="molecule type" value="Genomic_DNA"/>
</dbReference>
<dbReference type="Proteomes" id="UP001176210">
    <property type="component" value="Unassembled WGS sequence"/>
</dbReference>